<dbReference type="Gene3D" id="2.130.10.10">
    <property type="entry name" value="YVTN repeat-like/Quinoprotein amine dehydrogenase"/>
    <property type="match status" value="1"/>
</dbReference>
<organism evidence="2 3">
    <name type="scientific">Acidisarcina polymorpha</name>
    <dbReference type="NCBI Taxonomy" id="2211140"/>
    <lineage>
        <taxon>Bacteria</taxon>
        <taxon>Pseudomonadati</taxon>
        <taxon>Acidobacteriota</taxon>
        <taxon>Terriglobia</taxon>
        <taxon>Terriglobales</taxon>
        <taxon>Acidobacteriaceae</taxon>
        <taxon>Acidisarcina</taxon>
    </lineage>
</organism>
<dbReference type="KEGG" id="abas:ACPOL_2926"/>
<accession>A0A2Z5FZE5</accession>
<feature type="signal peptide" evidence="1">
    <location>
        <begin position="1"/>
        <end position="35"/>
    </location>
</feature>
<dbReference type="AlphaFoldDB" id="A0A2Z5FZE5"/>
<dbReference type="SUPFAM" id="SSF50998">
    <property type="entry name" value="Quinoprotein alcohol dehydrogenase-like"/>
    <property type="match status" value="1"/>
</dbReference>
<dbReference type="EMBL" id="CP030840">
    <property type="protein sequence ID" value="AXC12228.1"/>
    <property type="molecule type" value="Genomic_DNA"/>
</dbReference>
<evidence type="ECO:0000256" key="1">
    <source>
        <dbReference type="SAM" id="SignalP"/>
    </source>
</evidence>
<dbReference type="RefSeq" id="WP_114207500.1">
    <property type="nucleotide sequence ID" value="NZ_CP030840.1"/>
</dbReference>
<dbReference type="Gene3D" id="2.60.40.10">
    <property type="entry name" value="Immunoglobulins"/>
    <property type="match status" value="1"/>
</dbReference>
<sequence>MIPGAPHRDALARPFRLLPARLCLLLAAACACSSAQVDVLTQHNDVARTGANLHETALTPRSVNQTGFGMLFKRAVDDQLYTQPLVATGIEVGGGTRDVVYVTSVNNSVYAFDANDAEAASPLWHVNFGTPADVHSADFGCLDINGNMGIIGTPVIDKARGVLYVVALTRGGATAGAGTGYTQRLHALDLATGADVPGSPAVINASAFDPLMQNQRPGLMLANGMVYVGYASHCDKEPYHGFLMAYDAKTLAQVGVFNTSPTGSEASIWQSGQPPAVDPEGNIFVVTGNGSWDGVSNFSESFLKLSPQLKLLDWFTPTNHFELDKGDTDLDSSGATLIPGTHLVLGGGKEGVLYMLDTRNLGHLGDEHALQHFRATASHLHSLVYWTSAKNGNLLYVWGQRDKAKVYKLEGNTVAATPLTERDIPNEGHPGAMLSLSANGDKDGILWAAIHATGDSWHESRPGVVYAYDADNIRHELWNSLQTPARDDCGRYSKMAPPTVANGRVYLASFGSENIGTGQLCVYGLLPPAGAASLAAPSAVTAAVVTKRLTLTWAPVQGALVYRVLRQSTLDPKAKTVAMGLTTPSYTEPAPERGESVSYSVVGVAADGRVSPVSGSATIASPKRKEIED</sequence>
<evidence type="ECO:0000313" key="2">
    <source>
        <dbReference type="EMBL" id="AXC12228.1"/>
    </source>
</evidence>
<evidence type="ECO:0008006" key="4">
    <source>
        <dbReference type="Google" id="ProtNLM"/>
    </source>
</evidence>
<gene>
    <name evidence="2" type="ORF">ACPOL_2926</name>
</gene>
<dbReference type="InterPro" id="IPR015943">
    <property type="entry name" value="WD40/YVTN_repeat-like_dom_sf"/>
</dbReference>
<name>A0A2Z5FZE5_9BACT</name>
<dbReference type="InterPro" id="IPR011047">
    <property type="entry name" value="Quinoprotein_ADH-like_sf"/>
</dbReference>
<proteinExistence type="predicted"/>
<dbReference type="InterPro" id="IPR013783">
    <property type="entry name" value="Ig-like_fold"/>
</dbReference>
<keyword evidence="3" id="KW-1185">Reference proteome</keyword>
<protein>
    <recommendedName>
        <fullName evidence="4">Fibronectin type-III domain-containing protein</fullName>
    </recommendedName>
</protein>
<evidence type="ECO:0000313" key="3">
    <source>
        <dbReference type="Proteomes" id="UP000253606"/>
    </source>
</evidence>
<dbReference type="Proteomes" id="UP000253606">
    <property type="component" value="Chromosome"/>
</dbReference>
<feature type="chain" id="PRO_5016293200" description="Fibronectin type-III domain-containing protein" evidence="1">
    <location>
        <begin position="36"/>
        <end position="629"/>
    </location>
</feature>
<keyword evidence="1" id="KW-0732">Signal</keyword>
<reference evidence="2 3" key="1">
    <citation type="journal article" date="2018" name="Front. Microbiol.">
        <title>Hydrolytic Capabilities as a Key to Environmental Success: Chitinolytic and Cellulolytic Acidobacteria From Acidic Sub-arctic Soils and Boreal Peatlands.</title>
        <authorList>
            <person name="Belova S.E."/>
            <person name="Ravin N.V."/>
            <person name="Pankratov T.A."/>
            <person name="Rakitin A.L."/>
            <person name="Ivanova A.A."/>
            <person name="Beletsky A.V."/>
            <person name="Mardanov A.V."/>
            <person name="Sinninghe Damste J.S."/>
            <person name="Dedysh S.N."/>
        </authorList>
    </citation>
    <scope>NUCLEOTIDE SEQUENCE [LARGE SCALE GENOMIC DNA]</scope>
    <source>
        <strain evidence="2 3">SBC82</strain>
    </source>
</reference>
<dbReference type="OrthoDB" id="5557059at2"/>